<comment type="caution">
    <text evidence="2">The sequence shown here is derived from an EMBL/GenBank/DDBJ whole genome shotgun (WGS) entry which is preliminary data.</text>
</comment>
<dbReference type="OrthoDB" id="6194196at2"/>
<keyword evidence="4" id="KW-1185">Reference proteome</keyword>
<sequence length="93" mass="10807">MDAKDVNDNREHNLELLSAMIDDELSIAEKNHLLTQIKADAVLQEKWRHFYIVKTIMRKKSQVPASINELTSQMMIHASEESHLANLHHPEQH</sequence>
<gene>
    <name evidence="3" type="ORF">HT99x_006510</name>
    <name evidence="2" type="ORF">HT99x_01813</name>
</gene>
<reference evidence="2" key="1">
    <citation type="submission" date="2015-09" db="EMBL/GenBank/DDBJ databases">
        <title>Draft Genome Sequences of Two Novel Amoeba-resistant Intranuclear Bacteria, Candidatus Berkiella cookevillensis and Candidatus Berkiella aquae.</title>
        <authorList>
            <person name="Mehari Y.T."/>
            <person name="Arivett B.A."/>
            <person name="Farone A.L."/>
            <person name="Gunderson J.H."/>
            <person name="Farone M.B."/>
        </authorList>
    </citation>
    <scope>NUCLEOTIDE SEQUENCE [LARGE SCALE GENOMIC DNA]</scope>
    <source>
        <strain evidence="2">HT99</strain>
    </source>
</reference>
<dbReference type="Proteomes" id="UP000051497">
    <property type="component" value="Unassembled WGS sequence"/>
</dbReference>
<name>A0A0Q9YMZ7_9GAMM</name>
<dbReference type="SUPFAM" id="SSF89069">
    <property type="entry name" value="N-terminal, cytoplasmic domain of anti-sigmaE factor RseA"/>
    <property type="match status" value="1"/>
</dbReference>
<dbReference type="InterPro" id="IPR036147">
    <property type="entry name" value="Anti-sigma_E_RseA_N_sf"/>
</dbReference>
<organism evidence="2">
    <name type="scientific">Candidatus Berkiella aquae</name>
    <dbReference type="NCBI Taxonomy" id="295108"/>
    <lineage>
        <taxon>Bacteria</taxon>
        <taxon>Pseudomonadati</taxon>
        <taxon>Pseudomonadota</taxon>
        <taxon>Gammaproteobacteria</taxon>
        <taxon>Candidatus Berkiellales</taxon>
        <taxon>Candidatus Berkiellaceae</taxon>
        <taxon>Candidatus Berkiella</taxon>
    </lineage>
</organism>
<feature type="domain" description="Anti sigma-E protein RseA N-terminal" evidence="1">
    <location>
        <begin position="15"/>
        <end position="84"/>
    </location>
</feature>
<dbReference type="RefSeq" id="WP_075066425.1">
    <property type="nucleotide sequence ID" value="NZ_LKAJ02000001.1"/>
</dbReference>
<dbReference type="AlphaFoldDB" id="A0A0Q9YMZ7"/>
<proteinExistence type="predicted"/>
<dbReference type="EMBL" id="LKAJ01000006">
    <property type="protein sequence ID" value="KRG21257.1"/>
    <property type="molecule type" value="Genomic_DNA"/>
</dbReference>
<evidence type="ECO:0000313" key="2">
    <source>
        <dbReference type="EMBL" id="KRG21257.1"/>
    </source>
</evidence>
<dbReference type="InterPro" id="IPR005572">
    <property type="entry name" value="Anti-sigma_E_RseA_N"/>
</dbReference>
<dbReference type="Pfam" id="PF03872">
    <property type="entry name" value="RseA_N"/>
    <property type="match status" value="1"/>
</dbReference>
<reference evidence="3" key="3">
    <citation type="submission" date="2021-06" db="EMBL/GenBank/DDBJ databases">
        <title>Genomic Description and Analysis of Intracellular Bacteria, Candidatus Berkiella cookevillensis and Candidatus Berkiella aquae.</title>
        <authorList>
            <person name="Kidane D.T."/>
            <person name="Mehari Y.T."/>
            <person name="Rice F.C."/>
            <person name="Arivett B.A."/>
            <person name="Farone A.L."/>
            <person name="Berk S.G."/>
            <person name="Farone M.B."/>
        </authorList>
    </citation>
    <scope>NUCLEOTIDE SEQUENCE</scope>
    <source>
        <strain evidence="3">HT99</strain>
    </source>
</reference>
<accession>A0A0Q9YMZ7</accession>
<protein>
    <recommendedName>
        <fullName evidence="1">Anti sigma-E protein RseA N-terminal domain-containing protein</fullName>
    </recommendedName>
</protein>
<evidence type="ECO:0000313" key="4">
    <source>
        <dbReference type="Proteomes" id="UP000051497"/>
    </source>
</evidence>
<evidence type="ECO:0000259" key="1">
    <source>
        <dbReference type="Pfam" id="PF03872"/>
    </source>
</evidence>
<reference evidence="3" key="2">
    <citation type="journal article" date="2016" name="Genome Announc.">
        <title>Draft Genome Sequences of Two Novel Amoeba-Resistant Intranuclear Bacteria, 'Candidatus Berkiella cookevillensis' and 'Candidatus Berkiella aquae'.</title>
        <authorList>
            <person name="Mehari Y.T."/>
            <person name="Arivett B.A."/>
            <person name="Farone A.L."/>
            <person name="Gunderson J.H."/>
            <person name="Farone M.B."/>
        </authorList>
    </citation>
    <scope>NUCLEOTIDE SEQUENCE</scope>
    <source>
        <strain evidence="3">HT99</strain>
    </source>
</reference>
<dbReference type="GO" id="GO:0016989">
    <property type="term" value="F:sigma factor antagonist activity"/>
    <property type="evidence" value="ECO:0007669"/>
    <property type="project" value="InterPro"/>
</dbReference>
<evidence type="ECO:0000313" key="3">
    <source>
        <dbReference type="EMBL" id="MCS5711077.1"/>
    </source>
</evidence>
<dbReference type="EMBL" id="LKAJ02000001">
    <property type="protein sequence ID" value="MCS5711077.1"/>
    <property type="molecule type" value="Genomic_DNA"/>
</dbReference>
<dbReference type="Gene3D" id="1.10.10.880">
    <property type="entry name" value="Anti sigma-E protein RseA, N-terminal domain"/>
    <property type="match status" value="1"/>
</dbReference>